<proteinExistence type="predicted"/>
<evidence type="ECO:0000313" key="10">
    <source>
        <dbReference type="EMBL" id="QOW18953.1"/>
    </source>
</evidence>
<dbReference type="KEGG" id="lcic:INQ41_09760"/>
<dbReference type="GO" id="GO:0009103">
    <property type="term" value="P:lipopolysaccharide biosynthetic process"/>
    <property type="evidence" value="ECO:0007669"/>
    <property type="project" value="UniProtKB-ARBA"/>
</dbReference>
<gene>
    <name evidence="10" type="ORF">INQ41_09760</name>
</gene>
<sequence length="642" mass="69979">MRETPAVDHRQPAAADYLQPLPAERSAYRWFLVLFIAVLAVKLLVAARLPLFVDETFYWLEGQHLAPAYSDLPGLTAWLARLGVSLGGNTELGLRLPFLMIAAAVPWLIMRITAREYGPVHGWQAGSFALLLPLAGTLGLLALPDAAMALATVLCIDAGARLLRQLSAGASLELALGLTIGALSHYRFIAVIGVGLLALLLVRDGRKALRDPRVWTAIAIGAAAWAPLVAWNLGNADAGLRFQLVDRHPWAFHWDGILFVVIQALMVTPLLFAALLAAGWRGYRGALPASRYFALLGGLLVLGFFSLGFFADTERVSFHWPLPGYLALLPLLPAVLDAWPRWLRGLTWLTAGLGLVMVMGYYVAVSVPDLRARAAAEKWYPSNFAGWDELADAVRLERGQMGPDARLVAGSFKIGAELGFALGDPRIPVLDHPLNIKHGRAPQLQLWNLAAGPRESWPAQFGQAWADAPVLLVIASSDVQYKHLLERYHHLCRKLGPLPPPQVVNVDHGRQRFLLFRFDSSMPTAGNCTAPAMAWIDSPVSGQRVARSFDIAGWAFKDGVGLERVEVTLDRKPVADVAYGASQPGTAAFWRISNDPNQPRVGFSGRVELGADVTTGRHWLGLRLHGADGSVEAWPEQPIEVR</sequence>
<reference evidence="10 11" key="1">
    <citation type="submission" date="2020-10" db="EMBL/GenBank/DDBJ databases">
        <title>complete genome sequencing of Lysobacter sp. H21R20.</title>
        <authorList>
            <person name="Bae J.-W."/>
            <person name="Lee S.-Y."/>
        </authorList>
    </citation>
    <scope>NUCLEOTIDE SEQUENCE [LARGE SCALE GENOMIC DNA]</scope>
    <source>
        <strain evidence="10 11">H21R20</strain>
    </source>
</reference>
<dbReference type="AlphaFoldDB" id="A0A7S6UES7"/>
<keyword evidence="4 10" id="KW-0808">Transferase</keyword>
<dbReference type="InterPro" id="IPR050297">
    <property type="entry name" value="LipidA_mod_glycosyltrf_83"/>
</dbReference>
<evidence type="ECO:0000256" key="6">
    <source>
        <dbReference type="ARBA" id="ARBA00022989"/>
    </source>
</evidence>
<evidence type="ECO:0000313" key="11">
    <source>
        <dbReference type="Proteomes" id="UP000594059"/>
    </source>
</evidence>
<dbReference type="GO" id="GO:0016763">
    <property type="term" value="F:pentosyltransferase activity"/>
    <property type="evidence" value="ECO:0007669"/>
    <property type="project" value="TreeGrafter"/>
</dbReference>
<dbReference type="InterPro" id="IPR038731">
    <property type="entry name" value="RgtA/B/C-like"/>
</dbReference>
<feature type="transmembrane region" description="Helical" evidence="8">
    <location>
        <begin position="92"/>
        <end position="109"/>
    </location>
</feature>
<dbReference type="Pfam" id="PF13231">
    <property type="entry name" value="PMT_2"/>
    <property type="match status" value="1"/>
</dbReference>
<evidence type="ECO:0000256" key="5">
    <source>
        <dbReference type="ARBA" id="ARBA00022692"/>
    </source>
</evidence>
<keyword evidence="5 8" id="KW-0812">Transmembrane</keyword>
<feature type="transmembrane region" description="Helical" evidence="8">
    <location>
        <begin position="130"/>
        <end position="154"/>
    </location>
</feature>
<feature type="transmembrane region" description="Helical" evidence="8">
    <location>
        <begin position="30"/>
        <end position="51"/>
    </location>
</feature>
<feature type="transmembrane region" description="Helical" evidence="8">
    <location>
        <begin position="174"/>
        <end position="202"/>
    </location>
</feature>
<dbReference type="EMBL" id="CP063656">
    <property type="protein sequence ID" value="QOW18953.1"/>
    <property type="molecule type" value="Genomic_DNA"/>
</dbReference>
<evidence type="ECO:0000256" key="8">
    <source>
        <dbReference type="SAM" id="Phobius"/>
    </source>
</evidence>
<keyword evidence="7 8" id="KW-0472">Membrane</keyword>
<feature type="transmembrane region" description="Helical" evidence="8">
    <location>
        <begin position="346"/>
        <end position="364"/>
    </location>
</feature>
<evidence type="ECO:0000256" key="4">
    <source>
        <dbReference type="ARBA" id="ARBA00022679"/>
    </source>
</evidence>
<evidence type="ECO:0000256" key="3">
    <source>
        <dbReference type="ARBA" id="ARBA00022676"/>
    </source>
</evidence>
<comment type="subcellular location">
    <subcellularLocation>
        <location evidence="1">Cell membrane</location>
        <topology evidence="1">Multi-pass membrane protein</topology>
    </subcellularLocation>
</comment>
<feature type="transmembrane region" description="Helical" evidence="8">
    <location>
        <begin position="292"/>
        <end position="310"/>
    </location>
</feature>
<evidence type="ECO:0000259" key="9">
    <source>
        <dbReference type="Pfam" id="PF13231"/>
    </source>
</evidence>
<feature type="transmembrane region" description="Helical" evidence="8">
    <location>
        <begin position="322"/>
        <end position="339"/>
    </location>
</feature>
<dbReference type="Proteomes" id="UP000594059">
    <property type="component" value="Chromosome"/>
</dbReference>
<name>A0A7S6UES7_9GAMM</name>
<dbReference type="PANTHER" id="PTHR33908">
    <property type="entry name" value="MANNOSYLTRANSFERASE YKCB-RELATED"/>
    <property type="match status" value="1"/>
</dbReference>
<evidence type="ECO:0000256" key="1">
    <source>
        <dbReference type="ARBA" id="ARBA00004651"/>
    </source>
</evidence>
<protein>
    <submittedName>
        <fullName evidence="10">Glycosyltransferase family 39 protein</fullName>
    </submittedName>
</protein>
<keyword evidence="2" id="KW-1003">Cell membrane</keyword>
<evidence type="ECO:0000256" key="7">
    <source>
        <dbReference type="ARBA" id="ARBA00023136"/>
    </source>
</evidence>
<keyword evidence="6 8" id="KW-1133">Transmembrane helix</keyword>
<feature type="transmembrane region" description="Helical" evidence="8">
    <location>
        <begin position="214"/>
        <end position="234"/>
    </location>
</feature>
<dbReference type="GO" id="GO:0005886">
    <property type="term" value="C:plasma membrane"/>
    <property type="evidence" value="ECO:0007669"/>
    <property type="project" value="UniProtKB-SubCell"/>
</dbReference>
<feature type="domain" description="Glycosyltransferase RgtA/B/C/D-like" evidence="9">
    <location>
        <begin position="73"/>
        <end position="231"/>
    </location>
</feature>
<organism evidence="10 11">
    <name type="scientific">Novilysobacter ciconiae</name>
    <dbReference type="NCBI Taxonomy" id="2781022"/>
    <lineage>
        <taxon>Bacteria</taxon>
        <taxon>Pseudomonadati</taxon>
        <taxon>Pseudomonadota</taxon>
        <taxon>Gammaproteobacteria</taxon>
        <taxon>Lysobacterales</taxon>
        <taxon>Lysobacteraceae</taxon>
        <taxon>Novilysobacter</taxon>
    </lineage>
</organism>
<evidence type="ECO:0000256" key="2">
    <source>
        <dbReference type="ARBA" id="ARBA00022475"/>
    </source>
</evidence>
<dbReference type="PANTHER" id="PTHR33908:SF11">
    <property type="entry name" value="MEMBRANE PROTEIN"/>
    <property type="match status" value="1"/>
</dbReference>
<accession>A0A7S6UES7</accession>
<feature type="transmembrane region" description="Helical" evidence="8">
    <location>
        <begin position="254"/>
        <end position="280"/>
    </location>
</feature>
<keyword evidence="11" id="KW-1185">Reference proteome</keyword>
<keyword evidence="3" id="KW-0328">Glycosyltransferase</keyword>